<accession>A0AAF0XNR0</accession>
<dbReference type="PROSITE" id="PS50102">
    <property type="entry name" value="RRM"/>
    <property type="match status" value="1"/>
</dbReference>
<feature type="domain" description="Reverse transcriptase" evidence="3">
    <location>
        <begin position="912"/>
        <end position="1190"/>
    </location>
</feature>
<dbReference type="InterPro" id="IPR012677">
    <property type="entry name" value="Nucleotide-bd_a/b_plait_sf"/>
</dbReference>
<dbReference type="SUPFAM" id="SSF56219">
    <property type="entry name" value="DNase I-like"/>
    <property type="match status" value="1"/>
</dbReference>
<dbReference type="SUPFAM" id="SSF54928">
    <property type="entry name" value="RNA-binding domain, RBD"/>
    <property type="match status" value="1"/>
</dbReference>
<protein>
    <recommendedName>
        <fullName evidence="6">Reverse transcriptase domain-containing protein</fullName>
    </recommendedName>
</protein>
<proteinExistence type="predicted"/>
<dbReference type="InterPro" id="IPR000504">
    <property type="entry name" value="RRM_dom"/>
</dbReference>
<evidence type="ECO:0008006" key="6">
    <source>
        <dbReference type="Google" id="ProtNLM"/>
    </source>
</evidence>
<dbReference type="EMBL" id="CP093350">
    <property type="protein sequence ID" value="WOH11433.1"/>
    <property type="molecule type" value="Genomic_DNA"/>
</dbReference>
<dbReference type="InterPro" id="IPR000477">
    <property type="entry name" value="RT_dom"/>
</dbReference>
<dbReference type="Proteomes" id="UP000077755">
    <property type="component" value="Chromosome 8"/>
</dbReference>
<dbReference type="Pfam" id="PF03372">
    <property type="entry name" value="Exo_endo_phos"/>
    <property type="match status" value="1"/>
</dbReference>
<dbReference type="SMART" id="SM00360">
    <property type="entry name" value="RRM"/>
    <property type="match status" value="1"/>
</dbReference>
<evidence type="ECO:0000259" key="3">
    <source>
        <dbReference type="PROSITE" id="PS50878"/>
    </source>
</evidence>
<dbReference type="InterPro" id="IPR005135">
    <property type="entry name" value="Endo/exonuclease/phosphatase"/>
</dbReference>
<dbReference type="InterPro" id="IPR036691">
    <property type="entry name" value="Endo/exonu/phosph_ase_sf"/>
</dbReference>
<gene>
    <name evidence="4" type="ORF">DCAR_0830919</name>
</gene>
<feature type="domain" description="RRM" evidence="2">
    <location>
        <begin position="167"/>
        <end position="244"/>
    </location>
</feature>
<name>A0AAF0XNR0_DAUCS</name>
<sequence>MDPLLHFLRAYEHLIHPNSRVEALQGKREAVRMALNQIHYGSIELARLELKKGSPKHYASTEQSTKGKGEFDTRKTLLHHLQVAKNFIKTFQHLVEPSTLKDAMLGNDKAISLALGQIHHKTLPSKADGPTSQTYKEALLTPSKVATPKQIISPKARVDRNTIKGKVSIFFTGFDASTHARDLWQMFKKEGAIKDIILPRRKDKFGNKFGFVIVANFQEAERVIKALNGRQNGEAKLYLALAKNSRLSMEPVKLDIHELLHVELSSCVLLITAKRETIANVDMIVRGLGFKGVIIRGIAAKEIDLIPPRQAWVEIRGLPIQGWTEANYRQIIKPWGEIIHFGRTIDEDEFYVTPKVLIDTMQIENINTKITSATPRYDYNDIQDAEEEEVQNKERNIVVAHLAQEQALPLLRGPQTQIRGELPEVTILHTSNWIPREVESSISLPKSTSESELSEVNDDLYAHHPEYGPQTSDILKELKNLKVQVKRGRPRKYNRNQLNKHFKLPRRRKLRGEGLKQTTHFFLNANYDEAEAIFETGSLMGLLPLNSKENSMKFIKENLKDFAIVNVYAPQAFDSKKAVWKALDNEMSNTTESFTVILGDFNTVRDPAERINTKFKIKDNIDFNQFIASTEMVEVCMRNSYYTWFGPSNKCSKLDRIMVSKDWLTLGNWLVIDLDRYTSDHRPLCLTISKDDWGPKPYKFFNYLLEEQNFVEVLKQAWTQSNARNFISKFRNLRGVAKQWSAKHFGDLDEREVEGMDQVDIKEEMDKLLQIKVSMLCQKSRLNWELKGERNTRFFHRALARRQHRNQITALSVDGVDMCTPHVIKEALHSYFHQLLTETTTAKIFDLPDKMLAELKIEEREHLIKDFTLQEIHEALLATDATKSPGSDGINAGVLRSIWPVMKDEILVFFKEFHTTSHIPKGYNASFIALVPKVKVPKHPTHFRPISLMNSVMKLLSKVMARRLKEVMHVLVSPTQSAFIQGRQITDSILLASEVISALKDKKSSGLVLKIDFEKAFDKIRWNFVFEVLRQMNFDSKWIDWISSIFNSSSISVLVNGSPSSEFSPTRGLRQGDPLSPLLFNLVGEVLSAMLNRASELKIINGISLPNCKELITHLQFADDVVLFISQDIDSIMGIKRVLQCFQVISGLKINFSKSSLYGYGGSEQNLVEWAALLGCEVGKGELKYLGATLGASPTRLKYWDPLLAKVQARVQSYDSSTLSIAGRTVLLKAVIDSIPVYWFSLFKIPSAIINKIEKVRRRFLWGGKAGIGAKRTFHSLSWNKVCSPKRCGGLGLVPIRHRNEVLLAKWVWRAYNERDRYWNKLLGERYGRQWNYDLSQVATGTCSPIVKSIVSTHLWWSLHAIRIRDSNFSLLRLLSTRVFPAARGIWHLVVAAALWSLWLARNELIFTKTKIKKDALIELVHIRISKWGRACVKELIARYMSKPICTTSDNSTCI</sequence>
<dbReference type="InterPro" id="IPR035979">
    <property type="entry name" value="RBD_domain_sf"/>
</dbReference>
<dbReference type="GO" id="GO:0003824">
    <property type="term" value="F:catalytic activity"/>
    <property type="evidence" value="ECO:0007669"/>
    <property type="project" value="InterPro"/>
</dbReference>
<reference evidence="4" key="2">
    <citation type="submission" date="2022-03" db="EMBL/GenBank/DDBJ databases">
        <title>Draft title - Genomic analysis of global carrot germplasm unveils the trajectory of domestication and the origin of high carotenoid orange carrot.</title>
        <authorList>
            <person name="Iorizzo M."/>
            <person name="Ellison S."/>
            <person name="Senalik D."/>
            <person name="Macko-Podgorni A."/>
            <person name="Grzebelus D."/>
            <person name="Bostan H."/>
            <person name="Rolling W."/>
            <person name="Curaba J."/>
            <person name="Simon P."/>
        </authorList>
    </citation>
    <scope>NUCLEOTIDE SEQUENCE</scope>
    <source>
        <tissue evidence="4">Leaf</tissue>
    </source>
</reference>
<dbReference type="SUPFAM" id="SSF56672">
    <property type="entry name" value="DNA/RNA polymerases"/>
    <property type="match status" value="1"/>
</dbReference>
<evidence type="ECO:0000256" key="1">
    <source>
        <dbReference type="PROSITE-ProRule" id="PRU00176"/>
    </source>
</evidence>
<dbReference type="GO" id="GO:0003723">
    <property type="term" value="F:RNA binding"/>
    <property type="evidence" value="ECO:0007669"/>
    <property type="project" value="UniProtKB-UniRule"/>
</dbReference>
<dbReference type="CDD" id="cd00590">
    <property type="entry name" value="RRM_SF"/>
    <property type="match status" value="1"/>
</dbReference>
<dbReference type="PROSITE" id="PS50878">
    <property type="entry name" value="RT_POL"/>
    <property type="match status" value="1"/>
</dbReference>
<dbReference type="Pfam" id="PF00078">
    <property type="entry name" value="RVT_1"/>
    <property type="match status" value="1"/>
</dbReference>
<dbReference type="PANTHER" id="PTHR33116">
    <property type="entry name" value="REVERSE TRANSCRIPTASE ZINC-BINDING DOMAIN-CONTAINING PROTEIN-RELATED-RELATED"/>
    <property type="match status" value="1"/>
</dbReference>
<dbReference type="Gene3D" id="3.30.70.330">
    <property type="match status" value="1"/>
</dbReference>
<keyword evidence="5" id="KW-1185">Reference proteome</keyword>
<dbReference type="InterPro" id="IPR043502">
    <property type="entry name" value="DNA/RNA_pol_sf"/>
</dbReference>
<dbReference type="Pfam" id="PF00076">
    <property type="entry name" value="RRM_1"/>
    <property type="match status" value="1"/>
</dbReference>
<evidence type="ECO:0000313" key="4">
    <source>
        <dbReference type="EMBL" id="WOH11433.1"/>
    </source>
</evidence>
<dbReference type="CDD" id="cd01650">
    <property type="entry name" value="RT_nLTR_like"/>
    <property type="match status" value="1"/>
</dbReference>
<dbReference type="Gene3D" id="3.60.10.10">
    <property type="entry name" value="Endonuclease/exonuclease/phosphatase"/>
    <property type="match status" value="1"/>
</dbReference>
<evidence type="ECO:0000259" key="2">
    <source>
        <dbReference type="PROSITE" id="PS50102"/>
    </source>
</evidence>
<dbReference type="PANTHER" id="PTHR33116:SF75">
    <property type="entry name" value="RIBONUCLEASE H PROTEIN"/>
    <property type="match status" value="1"/>
</dbReference>
<reference evidence="4" key="1">
    <citation type="journal article" date="2016" name="Nat. Genet.">
        <title>A high-quality carrot genome assembly provides new insights into carotenoid accumulation and asterid genome evolution.</title>
        <authorList>
            <person name="Iorizzo M."/>
            <person name="Ellison S."/>
            <person name="Senalik D."/>
            <person name="Zeng P."/>
            <person name="Satapoomin P."/>
            <person name="Huang J."/>
            <person name="Bowman M."/>
            <person name="Iovene M."/>
            <person name="Sanseverino W."/>
            <person name="Cavagnaro P."/>
            <person name="Yildiz M."/>
            <person name="Macko-Podgorni A."/>
            <person name="Moranska E."/>
            <person name="Grzebelus E."/>
            <person name="Grzebelus D."/>
            <person name="Ashrafi H."/>
            <person name="Zheng Z."/>
            <person name="Cheng S."/>
            <person name="Spooner D."/>
            <person name="Van Deynze A."/>
            <person name="Simon P."/>
        </authorList>
    </citation>
    <scope>NUCLEOTIDE SEQUENCE</scope>
    <source>
        <tissue evidence="4">Leaf</tissue>
    </source>
</reference>
<evidence type="ECO:0000313" key="5">
    <source>
        <dbReference type="Proteomes" id="UP000077755"/>
    </source>
</evidence>
<organism evidence="4 5">
    <name type="scientific">Daucus carota subsp. sativus</name>
    <name type="common">Carrot</name>
    <dbReference type="NCBI Taxonomy" id="79200"/>
    <lineage>
        <taxon>Eukaryota</taxon>
        <taxon>Viridiplantae</taxon>
        <taxon>Streptophyta</taxon>
        <taxon>Embryophyta</taxon>
        <taxon>Tracheophyta</taxon>
        <taxon>Spermatophyta</taxon>
        <taxon>Magnoliopsida</taxon>
        <taxon>eudicotyledons</taxon>
        <taxon>Gunneridae</taxon>
        <taxon>Pentapetalae</taxon>
        <taxon>asterids</taxon>
        <taxon>campanulids</taxon>
        <taxon>Apiales</taxon>
        <taxon>Apiaceae</taxon>
        <taxon>Apioideae</taxon>
        <taxon>Scandiceae</taxon>
        <taxon>Daucinae</taxon>
        <taxon>Daucus</taxon>
        <taxon>Daucus sect. Daucus</taxon>
    </lineage>
</organism>
<keyword evidence="1" id="KW-0694">RNA-binding</keyword>